<reference evidence="10 11" key="1">
    <citation type="journal article" date="2015" name="Nat. Commun.">
        <title>Outbred genome sequencing and CRISPR/Cas9 gene editing in butterflies.</title>
        <authorList>
            <person name="Li X."/>
            <person name="Fan D."/>
            <person name="Zhang W."/>
            <person name="Liu G."/>
            <person name="Zhang L."/>
            <person name="Zhao L."/>
            <person name="Fang X."/>
            <person name="Chen L."/>
            <person name="Dong Y."/>
            <person name="Chen Y."/>
            <person name="Ding Y."/>
            <person name="Zhao R."/>
            <person name="Feng M."/>
            <person name="Zhu Y."/>
            <person name="Feng Y."/>
            <person name="Jiang X."/>
            <person name="Zhu D."/>
            <person name="Xiang H."/>
            <person name="Feng X."/>
            <person name="Li S."/>
            <person name="Wang J."/>
            <person name="Zhang G."/>
            <person name="Kronforst M.R."/>
            <person name="Wang W."/>
        </authorList>
    </citation>
    <scope>NUCLEOTIDE SEQUENCE [LARGE SCALE GENOMIC DNA]</scope>
    <source>
        <strain evidence="10">Ya'a_city_454_Pm</strain>
        <tissue evidence="10">Whole body</tissue>
    </source>
</reference>
<evidence type="ECO:0000256" key="6">
    <source>
        <dbReference type="ARBA" id="ARBA00022801"/>
    </source>
</evidence>
<evidence type="ECO:0000256" key="2">
    <source>
        <dbReference type="ARBA" id="ARBA00004123"/>
    </source>
</evidence>
<dbReference type="GO" id="GO:0004518">
    <property type="term" value="F:nuclease activity"/>
    <property type="evidence" value="ECO:0007669"/>
    <property type="project" value="UniProtKB-KW"/>
</dbReference>
<evidence type="ECO:0000256" key="3">
    <source>
        <dbReference type="ARBA" id="ARBA00006958"/>
    </source>
</evidence>
<feature type="domain" description="DDE Tnp4" evidence="8">
    <location>
        <begin position="173"/>
        <end position="339"/>
    </location>
</feature>
<evidence type="ECO:0000256" key="4">
    <source>
        <dbReference type="ARBA" id="ARBA00022722"/>
    </source>
</evidence>
<dbReference type="FunCoup" id="A0A0N1IPX0">
    <property type="interactions" value="1"/>
</dbReference>
<comment type="subcellular location">
    <subcellularLocation>
        <location evidence="2">Nucleus</location>
    </subcellularLocation>
</comment>
<protein>
    <submittedName>
        <fullName evidence="10">Putative nuclease HARBI1</fullName>
    </submittedName>
</protein>
<dbReference type="GO" id="GO:0016787">
    <property type="term" value="F:hydrolase activity"/>
    <property type="evidence" value="ECO:0007669"/>
    <property type="project" value="UniProtKB-KW"/>
</dbReference>
<evidence type="ECO:0000256" key="5">
    <source>
        <dbReference type="ARBA" id="ARBA00022723"/>
    </source>
</evidence>
<dbReference type="Pfam" id="PF13359">
    <property type="entry name" value="DDE_Tnp_4"/>
    <property type="match status" value="1"/>
</dbReference>
<dbReference type="EMBL" id="KQ459988">
    <property type="protein sequence ID" value="KPJ18794.1"/>
    <property type="molecule type" value="Genomic_DNA"/>
</dbReference>
<organism evidence="10 11">
    <name type="scientific">Papilio machaon</name>
    <name type="common">Old World swallowtail butterfly</name>
    <dbReference type="NCBI Taxonomy" id="76193"/>
    <lineage>
        <taxon>Eukaryota</taxon>
        <taxon>Metazoa</taxon>
        <taxon>Ecdysozoa</taxon>
        <taxon>Arthropoda</taxon>
        <taxon>Hexapoda</taxon>
        <taxon>Insecta</taxon>
        <taxon>Pterygota</taxon>
        <taxon>Neoptera</taxon>
        <taxon>Endopterygota</taxon>
        <taxon>Lepidoptera</taxon>
        <taxon>Glossata</taxon>
        <taxon>Ditrysia</taxon>
        <taxon>Papilionoidea</taxon>
        <taxon>Papilionidae</taxon>
        <taxon>Papilioninae</taxon>
        <taxon>Papilio</taxon>
    </lineage>
</organism>
<keyword evidence="4" id="KW-0540">Nuclease</keyword>
<evidence type="ECO:0000313" key="10">
    <source>
        <dbReference type="EMBL" id="KPJ18794.1"/>
    </source>
</evidence>
<feature type="domain" description="DUF8040" evidence="9">
    <location>
        <begin position="55"/>
        <end position="137"/>
    </location>
</feature>
<dbReference type="Proteomes" id="UP000053240">
    <property type="component" value="Unassembled WGS sequence"/>
</dbReference>
<dbReference type="KEGG" id="pmac:106720888"/>
<dbReference type="AlphaFoldDB" id="A0A0N1IPX0"/>
<comment type="cofactor">
    <cofactor evidence="1">
        <name>a divalent metal cation</name>
        <dbReference type="ChEBI" id="CHEBI:60240"/>
    </cofactor>
</comment>
<comment type="similarity">
    <text evidence="3">Belongs to the HARBI1 family.</text>
</comment>
<dbReference type="InParanoid" id="A0A0N1IPX0"/>
<dbReference type="PANTHER" id="PTHR22930">
    <property type="match status" value="1"/>
</dbReference>
<evidence type="ECO:0000256" key="1">
    <source>
        <dbReference type="ARBA" id="ARBA00001968"/>
    </source>
</evidence>
<evidence type="ECO:0000259" key="9">
    <source>
        <dbReference type="Pfam" id="PF26138"/>
    </source>
</evidence>
<dbReference type="InterPro" id="IPR027806">
    <property type="entry name" value="HARBI1_dom"/>
</dbReference>
<proteinExistence type="inferred from homology"/>
<dbReference type="InterPro" id="IPR045249">
    <property type="entry name" value="HARBI1-like"/>
</dbReference>
<dbReference type="GO" id="GO:0046872">
    <property type="term" value="F:metal ion binding"/>
    <property type="evidence" value="ECO:0007669"/>
    <property type="project" value="UniProtKB-KW"/>
</dbReference>
<sequence length="415" mass="47919">MDSRVLSAAAIFLAAYCLKKRKQSRIKKKPRRFWIRKIFERRHQYGNRLLGDLENDETVHNFTRMSVQEFENLCSLLSDKIKKFDTKYREAITVNERVLITLRFLATGDSYSSLQYLFRVSKQSISRIVPEVCDAIIEALSDYVKIPSTEEEWLAISKEFENKWNFPHAIGAMDGKHVMLQAPINRGTDYDNNKEVPSIVLFGLVDASYNFLYVNVGSKGQISDGGVFKNTTLYKKLEKKELNVPKEKILEIPYVTKVPYFILSDKAFALNEYTMKPFEGNPENGSKERIFNYRLSRARRVVENAFGILSAIFRVFRKPILLEPNKATKVVLAAVYLYNYIRKNTSTNLISPELFDRELDGALIPGQWRNDINEVTFAPIAAFPRRSSNNAKEIRLHLAEHFITNGSIPFQNHYA</sequence>
<dbReference type="GO" id="GO:0005634">
    <property type="term" value="C:nucleus"/>
    <property type="evidence" value="ECO:0007669"/>
    <property type="project" value="UniProtKB-SubCell"/>
</dbReference>
<evidence type="ECO:0000256" key="7">
    <source>
        <dbReference type="ARBA" id="ARBA00023242"/>
    </source>
</evidence>
<keyword evidence="11" id="KW-1185">Reference proteome</keyword>
<evidence type="ECO:0000259" key="8">
    <source>
        <dbReference type="Pfam" id="PF13359"/>
    </source>
</evidence>
<keyword evidence="5" id="KW-0479">Metal-binding</keyword>
<dbReference type="Pfam" id="PF26138">
    <property type="entry name" value="DUF8040"/>
    <property type="match status" value="1"/>
</dbReference>
<evidence type="ECO:0000313" key="11">
    <source>
        <dbReference type="Proteomes" id="UP000053240"/>
    </source>
</evidence>
<keyword evidence="6" id="KW-0378">Hydrolase</keyword>
<name>A0A0N1IPX0_PAPMA</name>
<dbReference type="PANTHER" id="PTHR22930:SF269">
    <property type="entry name" value="NUCLEASE HARBI1-LIKE PROTEIN"/>
    <property type="match status" value="1"/>
</dbReference>
<accession>A0A0N1IPX0</accession>
<keyword evidence="7" id="KW-0539">Nucleus</keyword>
<dbReference type="InterPro" id="IPR058353">
    <property type="entry name" value="DUF8040"/>
</dbReference>
<gene>
    <name evidence="10" type="ORF">RR48_02577</name>
</gene>